<dbReference type="RefSeq" id="WP_138227072.1">
    <property type="nucleotide sequence ID" value="NZ_CP040396.1"/>
</dbReference>
<dbReference type="AlphaFoldDB" id="A0A4P8XRC3"/>
<keyword evidence="2" id="KW-1185">Reference proteome</keyword>
<dbReference type="OrthoDB" id="2085873at2"/>
<gene>
    <name evidence="1" type="ORF">E6C60_3641</name>
</gene>
<dbReference type="EMBL" id="CP040396">
    <property type="protein sequence ID" value="QCT04351.1"/>
    <property type="molecule type" value="Genomic_DNA"/>
</dbReference>
<proteinExistence type="predicted"/>
<dbReference type="KEGG" id="palo:E6C60_3641"/>
<protein>
    <submittedName>
        <fullName evidence="1">Uncharacterized protein</fullName>
    </submittedName>
</protein>
<name>A0A4P8XRC3_9BACL</name>
<evidence type="ECO:0000313" key="1">
    <source>
        <dbReference type="EMBL" id="QCT04351.1"/>
    </source>
</evidence>
<evidence type="ECO:0000313" key="2">
    <source>
        <dbReference type="Proteomes" id="UP000300879"/>
    </source>
</evidence>
<reference evidence="1 2" key="1">
    <citation type="submission" date="2019-05" db="EMBL/GenBank/DDBJ databases">
        <authorList>
            <person name="Chen C."/>
        </authorList>
    </citation>
    <scope>NUCLEOTIDE SEQUENCE [LARGE SCALE GENOMIC DNA]</scope>
    <source>
        <strain evidence="1 2">HB172198</strain>
    </source>
</reference>
<sequence>MSEFSESYHLMAVDRETAIELIKKSGNKGYVFEEKNGWVTFLIDGPGFDINESVVRCNSGLLAHYIYAEDHGWQFQIFNKDKIVFDYKCDWSDEIIIDKDCFDLEVINELIVSQGNETSNIEEIFDIDEYDFEDPPAYQLAEKIGLVNYEWISLGSVNKFV</sequence>
<dbReference type="Proteomes" id="UP000300879">
    <property type="component" value="Chromosome"/>
</dbReference>
<accession>A0A4P8XRC3</accession>
<organism evidence="1 2">
    <name type="scientific">Paenibacillus algicola</name>
    <dbReference type="NCBI Taxonomy" id="2565926"/>
    <lineage>
        <taxon>Bacteria</taxon>
        <taxon>Bacillati</taxon>
        <taxon>Bacillota</taxon>
        <taxon>Bacilli</taxon>
        <taxon>Bacillales</taxon>
        <taxon>Paenibacillaceae</taxon>
        <taxon>Paenibacillus</taxon>
    </lineage>
</organism>